<dbReference type="RefSeq" id="XP_567900.1">
    <property type="nucleotide sequence ID" value="XM_567900.2"/>
</dbReference>
<dbReference type="PANTHER" id="PTHR40626">
    <property type="entry name" value="MIP31509P"/>
    <property type="match status" value="1"/>
</dbReference>
<keyword evidence="3" id="KW-0677">Repeat</keyword>
<gene>
    <name evidence="10" type="ordered locus">CNK03070</name>
</gene>
<keyword evidence="4 7" id="KW-0863">Zinc-finger</keyword>
<evidence type="ECO:0000256" key="7">
    <source>
        <dbReference type="PROSITE-ProRule" id="PRU00042"/>
    </source>
</evidence>
<dbReference type="Proteomes" id="UP000002149">
    <property type="component" value="Chromosome 11"/>
</dbReference>
<dbReference type="eggNOG" id="KOG1721">
    <property type="taxonomic scope" value="Eukaryota"/>
</dbReference>
<dbReference type="CDD" id="cd12148">
    <property type="entry name" value="fungal_TF_MHR"/>
    <property type="match status" value="1"/>
</dbReference>
<dbReference type="HOGENOM" id="CLU_013936_0_0_1"/>
<evidence type="ECO:0000313" key="11">
    <source>
        <dbReference type="Proteomes" id="UP000002149"/>
    </source>
</evidence>
<dbReference type="GO" id="GO:0000785">
    <property type="term" value="C:chromatin"/>
    <property type="evidence" value="ECO:0000318"/>
    <property type="project" value="GO_Central"/>
</dbReference>
<dbReference type="GO" id="GO:0006357">
    <property type="term" value="P:regulation of transcription by RNA polymerase II"/>
    <property type="evidence" value="ECO:0000318"/>
    <property type="project" value="GO_Central"/>
</dbReference>
<feature type="compositionally biased region" description="Polar residues" evidence="8">
    <location>
        <begin position="347"/>
        <end position="358"/>
    </location>
</feature>
<organism evidence="10 11">
    <name type="scientific">Cryptococcus deneoformans (strain JEC21 / ATCC MYA-565)</name>
    <name type="common">Cryptococcus neoformans var. neoformans serotype D</name>
    <dbReference type="NCBI Taxonomy" id="214684"/>
    <lineage>
        <taxon>Eukaryota</taxon>
        <taxon>Fungi</taxon>
        <taxon>Dikarya</taxon>
        <taxon>Basidiomycota</taxon>
        <taxon>Agaricomycotina</taxon>
        <taxon>Tremellomycetes</taxon>
        <taxon>Tremellales</taxon>
        <taxon>Cryptococcaceae</taxon>
        <taxon>Cryptococcus</taxon>
        <taxon>Cryptococcus neoformans species complex</taxon>
    </lineage>
</organism>
<dbReference type="InterPro" id="IPR051059">
    <property type="entry name" value="VerF-like"/>
</dbReference>
<accession>Q5K962</accession>
<dbReference type="InterPro" id="IPR007219">
    <property type="entry name" value="XnlR_reg_dom"/>
</dbReference>
<dbReference type="PaxDb" id="214684-Q5K962"/>
<dbReference type="Gene3D" id="3.30.160.60">
    <property type="entry name" value="Classic Zinc Finger"/>
    <property type="match status" value="2"/>
</dbReference>
<evidence type="ECO:0000256" key="1">
    <source>
        <dbReference type="ARBA" id="ARBA00004123"/>
    </source>
</evidence>
<evidence type="ECO:0000313" key="10">
    <source>
        <dbReference type="EMBL" id="AAW46383.1"/>
    </source>
</evidence>
<dbReference type="GO" id="GO:0005634">
    <property type="term" value="C:nucleus"/>
    <property type="evidence" value="ECO:0007669"/>
    <property type="project" value="UniProtKB-SubCell"/>
</dbReference>
<evidence type="ECO:0000256" key="5">
    <source>
        <dbReference type="ARBA" id="ARBA00022833"/>
    </source>
</evidence>
<feature type="compositionally biased region" description="Polar residues" evidence="8">
    <location>
        <begin position="920"/>
        <end position="935"/>
    </location>
</feature>
<dbReference type="OMA" id="HQRKHQD"/>
<dbReference type="GO" id="GO:0008270">
    <property type="term" value="F:zinc ion binding"/>
    <property type="evidence" value="ECO:0007669"/>
    <property type="project" value="UniProtKB-KW"/>
</dbReference>
<dbReference type="AlphaFoldDB" id="Q5K962"/>
<evidence type="ECO:0000256" key="2">
    <source>
        <dbReference type="ARBA" id="ARBA00022723"/>
    </source>
</evidence>
<evidence type="ECO:0000256" key="4">
    <source>
        <dbReference type="ARBA" id="ARBA00022771"/>
    </source>
</evidence>
<proteinExistence type="predicted"/>
<dbReference type="Pfam" id="PF00096">
    <property type="entry name" value="zf-C2H2"/>
    <property type="match status" value="2"/>
</dbReference>
<dbReference type="GO" id="GO:0000978">
    <property type="term" value="F:RNA polymerase II cis-regulatory region sequence-specific DNA binding"/>
    <property type="evidence" value="ECO:0000318"/>
    <property type="project" value="GO_Central"/>
</dbReference>
<keyword evidence="6" id="KW-0539">Nucleus</keyword>
<feature type="compositionally biased region" description="Polar residues" evidence="8">
    <location>
        <begin position="283"/>
        <end position="295"/>
    </location>
</feature>
<reference evidence="10 11" key="1">
    <citation type="journal article" date="2005" name="Science">
        <title>The genome of the basidiomycetous yeast and human pathogen Cryptococcus neoformans.</title>
        <authorList>
            <person name="Loftus B.J."/>
            <person name="Fung E."/>
            <person name="Roncaglia P."/>
            <person name="Rowley D."/>
            <person name="Amedeo P."/>
            <person name="Bruno D."/>
            <person name="Vamathevan J."/>
            <person name="Miranda M."/>
            <person name="Anderson I.J."/>
            <person name="Fraser J.A."/>
            <person name="Allen J.E."/>
            <person name="Bosdet I.E."/>
            <person name="Brent M.R."/>
            <person name="Chiu R."/>
            <person name="Doering T.L."/>
            <person name="Donlin M.J."/>
            <person name="D'Souza C.A."/>
            <person name="Fox D.S."/>
            <person name="Grinberg V."/>
            <person name="Fu J."/>
            <person name="Fukushima M."/>
            <person name="Haas B.J."/>
            <person name="Huang J.C."/>
            <person name="Janbon G."/>
            <person name="Jones S.J."/>
            <person name="Koo H.L."/>
            <person name="Krzywinski M.I."/>
            <person name="Kwon-Chung J.K."/>
            <person name="Lengeler K.B."/>
            <person name="Maiti R."/>
            <person name="Marra M.A."/>
            <person name="Marra R.E."/>
            <person name="Mathewson C.A."/>
            <person name="Mitchell T.G."/>
            <person name="Pertea M."/>
            <person name="Riggs F.R."/>
            <person name="Salzberg S.L."/>
            <person name="Schein J.E."/>
            <person name="Shvartsbeyn A."/>
            <person name="Shin H."/>
            <person name="Shumway M."/>
            <person name="Specht C.A."/>
            <person name="Suh B.B."/>
            <person name="Tenney A."/>
            <person name="Utterback T.R."/>
            <person name="Wickes B.L."/>
            <person name="Wortman J.R."/>
            <person name="Wye N.H."/>
            <person name="Kronstad J.W."/>
            <person name="Lodge J.K."/>
            <person name="Heitman J."/>
            <person name="Davis R.W."/>
            <person name="Fraser C.M."/>
            <person name="Hyman R.W."/>
        </authorList>
    </citation>
    <scope>NUCLEOTIDE SEQUENCE [LARGE SCALE GENOMIC DNA]</scope>
    <source>
        <strain evidence="11">JEC21 / ATCC MYA-565</strain>
    </source>
</reference>
<feature type="region of interest" description="Disordered" evidence="8">
    <location>
        <begin position="1"/>
        <end position="47"/>
    </location>
</feature>
<evidence type="ECO:0000256" key="6">
    <source>
        <dbReference type="ARBA" id="ARBA00023242"/>
    </source>
</evidence>
<evidence type="ECO:0000256" key="8">
    <source>
        <dbReference type="SAM" id="MobiDB-lite"/>
    </source>
</evidence>
<feature type="region of interest" description="Disordered" evidence="8">
    <location>
        <begin position="1003"/>
        <end position="1062"/>
    </location>
</feature>
<keyword evidence="5" id="KW-0862">Zinc</keyword>
<name>Q5K962_CRYD1</name>
<feature type="region of interest" description="Disordered" evidence="8">
    <location>
        <begin position="98"/>
        <end position="202"/>
    </location>
</feature>
<dbReference type="GO" id="GO:0000981">
    <property type="term" value="F:DNA-binding transcription factor activity, RNA polymerase II-specific"/>
    <property type="evidence" value="ECO:0000318"/>
    <property type="project" value="GO_Central"/>
</dbReference>
<dbReference type="InParanoid" id="Q5K962"/>
<feature type="domain" description="C2H2-type" evidence="9">
    <location>
        <begin position="49"/>
        <end position="78"/>
    </location>
</feature>
<feature type="compositionally biased region" description="Basic residues" evidence="8">
    <location>
        <begin position="139"/>
        <end position="149"/>
    </location>
</feature>
<feature type="region of interest" description="Disordered" evidence="8">
    <location>
        <begin position="920"/>
        <end position="943"/>
    </location>
</feature>
<keyword evidence="11" id="KW-1185">Reference proteome</keyword>
<sequence length="1161" mass="127617">MAAPISATGESPIVAKSTPSTISGPPAVTSTTGGGGRGRGKDGKEKETFACTFPGCGQTYSRMEYLKRHQRKHQDDRPFQCKDCSKAFARSDVLLRHRRRCHPTPPPVDHSTSPPALNRIYNGMPVSSSRTDAREASPSHHRSRKHPRQSHGDEERDHSRARIDPALRDDYNESSGERYRDSGHDSNDMYGQYYNASANDDHPNYSSHLMPMFNQDQSYHSLNDPNHLEDASVLLSMAYPGGVPGNDRQSQEQRDLPEWASNPTINLIMETAVANREREDANKTPSNDNDNGTGPNPSPIEVQPQTVAASAGDSVTSVPEQTEMSAPVSSAPEVAPSGQQEIDPRLQNDSAPESTSGTAEGFLNAMSWLSGMDNQGVFNKTGNTPDTSNWSLLRSPKNTPFSISSLFSPSAYGLQSDFANDSTSNDNSNNQQSSPNVLHILEQLAMYEVPQTAANPNPERPLLRVHHGEIATLAGDEIDKSSRFYIPADQFKGCYQIPHWALPPLRTLSMMACRTFHTVLNHFSFVHLPTFRLIDTSACLAFAICTVGGIRTGNSSISDQYLWQPPTGDGRPNPERSKALDGPVVPDQSWESLYEENWYRCNEPVRARQVSDVTNWKNGLVVRSEKMNMLVKSFSLAKGVLMTEYNVALLQALILYHAPNFLSEDERERASANMFLGTIVNVTRQIGFFTSENDHYAQTIRVPEEPYTPNELDRCWREWIQLETRRRTAYLVYQLDTISALESNIPCILSPCEVAHIPLPAPDTLWKAPTAEAWLKAVKKYRPMTLDEAMRRTFFLPTYGAFDKLHQKADTQFYHLLNESDYGPFARMAMVITLLRGVIDIGEGKRDRGDWRDLTDLWVGCAWLRPERVMLAQDGTDLGVITRDSLKDRFRQALQKWREGWDFDSLCACPTSGVTKCTNGMVSPENSGSEGSPNSDENEIPKETLNYCDDGLPIYWLAQALLNILYASSQSPGTNVFSGLHYGDMLKSARTFTRTGEGVPIKIKNMSASQARDGNHRNSYSENPVSIQLTSGRKQSNPPTPAQTSSNPPSVGSTNFNPPEAELSALSTGMNEGTFAGILQALAANSGEFGMNIGLNVDGYPTQSGSGSDSGPGSGAAGDSSTAVTSPQANVGASNIVSSSGGNGNMELTENDLAKHLGFMI</sequence>
<feature type="compositionally biased region" description="Basic and acidic residues" evidence="8">
    <location>
        <begin position="150"/>
        <end position="187"/>
    </location>
</feature>
<feature type="region of interest" description="Disordered" evidence="8">
    <location>
        <begin position="239"/>
        <end position="358"/>
    </location>
</feature>
<feature type="region of interest" description="Disordered" evidence="8">
    <location>
        <begin position="1102"/>
        <end position="1147"/>
    </location>
</feature>
<dbReference type="GeneID" id="3254497"/>
<dbReference type="EMBL" id="AE017351">
    <property type="protein sequence ID" value="AAW46383.1"/>
    <property type="molecule type" value="Genomic_DNA"/>
</dbReference>
<feature type="region of interest" description="Disordered" evidence="8">
    <location>
        <begin position="564"/>
        <end position="583"/>
    </location>
</feature>
<protein>
    <recommendedName>
        <fullName evidence="9">C2H2-type domain-containing protein</fullName>
    </recommendedName>
</protein>
<feature type="compositionally biased region" description="Polar residues" evidence="8">
    <location>
        <begin position="303"/>
        <end position="328"/>
    </location>
</feature>
<dbReference type="InterPro" id="IPR036236">
    <property type="entry name" value="Znf_C2H2_sf"/>
</dbReference>
<dbReference type="OrthoDB" id="1405595at2759"/>
<dbReference type="SUPFAM" id="SSF57667">
    <property type="entry name" value="beta-beta-alpha zinc fingers"/>
    <property type="match status" value="1"/>
</dbReference>
<dbReference type="KEGG" id="cne:CNK03070"/>
<dbReference type="GO" id="GO:0006351">
    <property type="term" value="P:DNA-templated transcription"/>
    <property type="evidence" value="ECO:0007669"/>
    <property type="project" value="InterPro"/>
</dbReference>
<feature type="compositionally biased region" description="Polar residues" evidence="8">
    <location>
        <begin position="1006"/>
        <end position="1057"/>
    </location>
</feature>
<feature type="compositionally biased region" description="Low complexity" evidence="8">
    <location>
        <begin position="1129"/>
        <end position="1140"/>
    </location>
</feature>
<comment type="subcellular location">
    <subcellularLocation>
        <location evidence="1">Nucleus</location>
    </subcellularLocation>
</comment>
<dbReference type="InterPro" id="IPR013087">
    <property type="entry name" value="Znf_C2H2_type"/>
</dbReference>
<dbReference type="PANTHER" id="PTHR40626:SF11">
    <property type="entry name" value="ZINC FINGER PROTEIN YPR022C"/>
    <property type="match status" value="1"/>
</dbReference>
<evidence type="ECO:0000259" key="9">
    <source>
        <dbReference type="PROSITE" id="PS50157"/>
    </source>
</evidence>
<dbReference type="Pfam" id="PF04082">
    <property type="entry name" value="Fungal_trans"/>
    <property type="match status" value="1"/>
</dbReference>
<dbReference type="PROSITE" id="PS50157">
    <property type="entry name" value="ZINC_FINGER_C2H2_2"/>
    <property type="match status" value="2"/>
</dbReference>
<evidence type="ECO:0000256" key="3">
    <source>
        <dbReference type="ARBA" id="ARBA00022737"/>
    </source>
</evidence>
<feature type="domain" description="C2H2-type" evidence="9">
    <location>
        <begin position="79"/>
        <end position="107"/>
    </location>
</feature>
<keyword evidence="2" id="KW-0479">Metal-binding</keyword>
<dbReference type="SMART" id="SM00355">
    <property type="entry name" value="ZnF_C2H2"/>
    <property type="match status" value="2"/>
</dbReference>
<dbReference type="STRING" id="214684.Q5K962"/>
<dbReference type="PROSITE" id="PS00028">
    <property type="entry name" value="ZINC_FINGER_C2H2_1"/>
    <property type="match status" value="2"/>
</dbReference>
<dbReference type="VEuPathDB" id="FungiDB:CNK03070"/>